<proteinExistence type="predicted"/>
<organism evidence="2 3">
    <name type="scientific">Bifiguratus adelaidae</name>
    <dbReference type="NCBI Taxonomy" id="1938954"/>
    <lineage>
        <taxon>Eukaryota</taxon>
        <taxon>Fungi</taxon>
        <taxon>Fungi incertae sedis</taxon>
        <taxon>Mucoromycota</taxon>
        <taxon>Mucoromycotina</taxon>
        <taxon>Endogonomycetes</taxon>
        <taxon>Endogonales</taxon>
        <taxon>Endogonales incertae sedis</taxon>
        <taxon>Bifiguratus</taxon>
    </lineage>
</organism>
<dbReference type="Proteomes" id="UP000242875">
    <property type="component" value="Unassembled WGS sequence"/>
</dbReference>
<evidence type="ECO:0000256" key="1">
    <source>
        <dbReference type="SAM" id="MobiDB-lite"/>
    </source>
</evidence>
<evidence type="ECO:0000313" key="3">
    <source>
        <dbReference type="Proteomes" id="UP000242875"/>
    </source>
</evidence>
<accession>A0A261XTS8</accession>
<feature type="compositionally biased region" description="Basic residues" evidence="1">
    <location>
        <begin position="31"/>
        <end position="48"/>
    </location>
</feature>
<evidence type="ECO:0000313" key="2">
    <source>
        <dbReference type="EMBL" id="OZJ01723.1"/>
    </source>
</evidence>
<comment type="caution">
    <text evidence="2">The sequence shown here is derived from an EMBL/GenBank/DDBJ whole genome shotgun (WGS) entry which is preliminary data.</text>
</comment>
<dbReference type="AlphaFoldDB" id="A0A261XTS8"/>
<keyword evidence="3" id="KW-1185">Reference proteome</keyword>
<name>A0A261XTS8_9FUNG</name>
<feature type="compositionally biased region" description="Polar residues" evidence="1">
    <location>
        <begin position="8"/>
        <end position="17"/>
    </location>
</feature>
<sequence>MSVPTIEFESQTISSGPSKKAKGYAQGTKPTNKRSTKRKSQQAKGRPKSKTECIVSARRLDRVDLSSKSRPLLYLDTIFVSKPCTIAVAFVSSAASVENGFLKRIEEKITDSREMEVVVRIIDQYCDHGIISNQAQPFWSDKCWAAGIQRLD</sequence>
<protein>
    <submittedName>
        <fullName evidence="2">Uncharacterized protein</fullName>
    </submittedName>
</protein>
<gene>
    <name evidence="2" type="ORF">BZG36_05182</name>
</gene>
<dbReference type="EMBL" id="MVBO01000256">
    <property type="protein sequence ID" value="OZJ01723.1"/>
    <property type="molecule type" value="Genomic_DNA"/>
</dbReference>
<feature type="region of interest" description="Disordered" evidence="1">
    <location>
        <begin position="1"/>
        <end position="52"/>
    </location>
</feature>
<reference evidence="2 3" key="1">
    <citation type="journal article" date="2017" name="Mycologia">
        <title>Bifiguratus adelaidae, gen. et sp. nov., a new member of Mucoromycotina in endophytic and soil-dwelling habitats.</title>
        <authorList>
            <person name="Torres-Cruz T.J."/>
            <person name="Billingsley Tobias T.L."/>
            <person name="Almatruk M."/>
            <person name="Hesse C."/>
            <person name="Kuske C.R."/>
            <person name="Desiro A."/>
            <person name="Benucci G.M."/>
            <person name="Bonito G."/>
            <person name="Stajich J.E."/>
            <person name="Dunlap C."/>
            <person name="Arnold A.E."/>
            <person name="Porras-Alfaro A."/>
        </authorList>
    </citation>
    <scope>NUCLEOTIDE SEQUENCE [LARGE SCALE GENOMIC DNA]</scope>
    <source>
        <strain evidence="2 3">AZ0501</strain>
    </source>
</reference>